<keyword evidence="1" id="KW-0472">Membrane</keyword>
<dbReference type="EMBL" id="JBGOSP010000013">
    <property type="protein sequence ID" value="MFA3839573.1"/>
    <property type="molecule type" value="Genomic_DNA"/>
</dbReference>
<dbReference type="RefSeq" id="WP_372564356.1">
    <property type="nucleotide sequence ID" value="NZ_JBGOSP010000013.1"/>
</dbReference>
<keyword evidence="1" id="KW-0812">Transmembrane</keyword>
<reference evidence="2 3" key="1">
    <citation type="submission" date="2024-08" db="EMBL/GenBank/DDBJ databases">
        <title>Genome sequence of Streptomyces aureus CACIA-1.46HGO.</title>
        <authorList>
            <person name="Evangelista-Martinez Z."/>
        </authorList>
    </citation>
    <scope>NUCLEOTIDE SEQUENCE [LARGE SCALE GENOMIC DNA]</scope>
    <source>
        <strain evidence="2 3">CACIA-1.46HGO</strain>
    </source>
</reference>
<keyword evidence="1" id="KW-1133">Transmembrane helix</keyword>
<sequence length="104" mass="10934">MTLYIAVALVLLALLYAAPGVAAVTRGWVPPMNRRHVHAPRIYGWGQLTVAFALCWQTAFGLLISDSGIRPSAPLIGSAILVAGFVVMMVGQRADGKSKCGGTP</sequence>
<accession>A0ABV4SPY6</accession>
<proteinExistence type="predicted"/>
<evidence type="ECO:0000313" key="2">
    <source>
        <dbReference type="EMBL" id="MFA3839573.1"/>
    </source>
</evidence>
<evidence type="ECO:0000313" key="3">
    <source>
        <dbReference type="Proteomes" id="UP001571476"/>
    </source>
</evidence>
<gene>
    <name evidence="2" type="ORF">ACEG43_25945</name>
</gene>
<feature type="transmembrane region" description="Helical" evidence="1">
    <location>
        <begin position="75"/>
        <end position="94"/>
    </location>
</feature>
<feature type="transmembrane region" description="Helical" evidence="1">
    <location>
        <begin position="42"/>
        <end position="63"/>
    </location>
</feature>
<name>A0ABV4SPY6_9ACTN</name>
<organism evidence="2 3">
    <name type="scientific">Streptomyces aureus</name>
    <dbReference type="NCBI Taxonomy" id="193461"/>
    <lineage>
        <taxon>Bacteria</taxon>
        <taxon>Bacillati</taxon>
        <taxon>Actinomycetota</taxon>
        <taxon>Actinomycetes</taxon>
        <taxon>Kitasatosporales</taxon>
        <taxon>Streptomycetaceae</taxon>
        <taxon>Streptomyces</taxon>
    </lineage>
</organism>
<evidence type="ECO:0000256" key="1">
    <source>
        <dbReference type="SAM" id="Phobius"/>
    </source>
</evidence>
<dbReference type="Proteomes" id="UP001571476">
    <property type="component" value="Unassembled WGS sequence"/>
</dbReference>
<protein>
    <recommendedName>
        <fullName evidence="4">Integral membrane protein</fullName>
    </recommendedName>
</protein>
<keyword evidence="3" id="KW-1185">Reference proteome</keyword>
<comment type="caution">
    <text evidence="2">The sequence shown here is derived from an EMBL/GenBank/DDBJ whole genome shotgun (WGS) entry which is preliminary data.</text>
</comment>
<evidence type="ECO:0008006" key="4">
    <source>
        <dbReference type="Google" id="ProtNLM"/>
    </source>
</evidence>